<feature type="transmembrane region" description="Helical" evidence="6">
    <location>
        <begin position="179"/>
        <end position="197"/>
    </location>
</feature>
<evidence type="ECO:0000256" key="5">
    <source>
        <dbReference type="ARBA" id="ARBA00023136"/>
    </source>
</evidence>
<evidence type="ECO:0000256" key="4">
    <source>
        <dbReference type="ARBA" id="ARBA00022989"/>
    </source>
</evidence>
<comment type="subcellular location">
    <subcellularLocation>
        <location evidence="1">Cell membrane</location>
        <topology evidence="1">Multi-pass membrane protein</topology>
    </subcellularLocation>
</comment>
<evidence type="ECO:0000256" key="2">
    <source>
        <dbReference type="ARBA" id="ARBA00022475"/>
    </source>
</evidence>
<dbReference type="EMBL" id="JALKCH010000004">
    <property type="protein sequence ID" value="MCK0196626.1"/>
    <property type="molecule type" value="Genomic_DNA"/>
</dbReference>
<keyword evidence="8" id="KW-1185">Reference proteome</keyword>
<evidence type="ECO:0000256" key="6">
    <source>
        <dbReference type="SAM" id="Phobius"/>
    </source>
</evidence>
<dbReference type="Pfam" id="PF01810">
    <property type="entry name" value="LysE"/>
    <property type="match status" value="1"/>
</dbReference>
<dbReference type="PANTHER" id="PTHR30086">
    <property type="entry name" value="ARGININE EXPORTER PROTEIN ARGO"/>
    <property type="match status" value="1"/>
</dbReference>
<feature type="transmembrane region" description="Helical" evidence="6">
    <location>
        <begin position="144"/>
        <end position="167"/>
    </location>
</feature>
<evidence type="ECO:0000256" key="3">
    <source>
        <dbReference type="ARBA" id="ARBA00022692"/>
    </source>
</evidence>
<dbReference type="InterPro" id="IPR001123">
    <property type="entry name" value="LeuE-type"/>
</dbReference>
<evidence type="ECO:0000313" key="8">
    <source>
        <dbReference type="Proteomes" id="UP001203284"/>
    </source>
</evidence>
<dbReference type="PANTHER" id="PTHR30086:SF20">
    <property type="entry name" value="ARGININE EXPORTER PROTEIN ARGO-RELATED"/>
    <property type="match status" value="1"/>
</dbReference>
<proteinExistence type="predicted"/>
<name>A0ABT0D9J3_9HYPH</name>
<keyword evidence="5 6" id="KW-0472">Membrane</keyword>
<dbReference type="Proteomes" id="UP001203284">
    <property type="component" value="Unassembled WGS sequence"/>
</dbReference>
<dbReference type="RefSeq" id="WP_247027902.1">
    <property type="nucleotide sequence ID" value="NZ_JALKCH010000004.1"/>
</dbReference>
<organism evidence="7 8">
    <name type="scientific">Ancylobacter crimeensis</name>
    <dbReference type="NCBI Taxonomy" id="2579147"/>
    <lineage>
        <taxon>Bacteria</taxon>
        <taxon>Pseudomonadati</taxon>
        <taxon>Pseudomonadota</taxon>
        <taxon>Alphaproteobacteria</taxon>
        <taxon>Hyphomicrobiales</taxon>
        <taxon>Xanthobacteraceae</taxon>
        <taxon>Ancylobacter</taxon>
    </lineage>
</organism>
<comment type="caution">
    <text evidence="7">The sequence shown here is derived from an EMBL/GenBank/DDBJ whole genome shotgun (WGS) entry which is preliminary data.</text>
</comment>
<reference evidence="7 8" key="1">
    <citation type="submission" date="2022-04" db="EMBL/GenBank/DDBJ databases">
        <authorList>
            <person name="Grouzdev D.S."/>
            <person name="Pantiukh K.S."/>
            <person name="Krutkina M.S."/>
        </authorList>
    </citation>
    <scope>NUCLEOTIDE SEQUENCE [LARGE SCALE GENOMIC DNA]</scope>
    <source>
        <strain evidence="7 8">6x-1</strain>
    </source>
</reference>
<feature type="transmembrane region" description="Helical" evidence="6">
    <location>
        <begin position="67"/>
        <end position="89"/>
    </location>
</feature>
<feature type="transmembrane region" description="Helical" evidence="6">
    <location>
        <begin position="109"/>
        <end position="132"/>
    </location>
</feature>
<protein>
    <submittedName>
        <fullName evidence="7">LysE family transporter</fullName>
    </submittedName>
</protein>
<keyword evidence="4 6" id="KW-1133">Transmembrane helix</keyword>
<evidence type="ECO:0000256" key="1">
    <source>
        <dbReference type="ARBA" id="ARBA00004651"/>
    </source>
</evidence>
<keyword evidence="3 6" id="KW-0812">Transmembrane</keyword>
<keyword evidence="2" id="KW-1003">Cell membrane</keyword>
<feature type="transmembrane region" description="Helical" evidence="6">
    <location>
        <begin position="35"/>
        <end position="55"/>
    </location>
</feature>
<evidence type="ECO:0000313" key="7">
    <source>
        <dbReference type="EMBL" id="MCK0196626.1"/>
    </source>
</evidence>
<gene>
    <name evidence="7" type="ORF">MWN34_06825</name>
</gene>
<accession>A0ABT0D9J3</accession>
<sequence>MTLFATAILTGAGVGLSIAAPIGPASMLCIQRTIAAGWLTGLVTGLGVATVHLTYGALVAGCGTAFVALWSDAALLSLASGLVLLVFSVRVLRRSPVLPCAAESRRNLASAYCGAVGFGFLNPVTPILFAAAAPAFLDHGTTQVLLAAGVFLGSFGWWILLSITAALLRGRLTNRRLHVMNRGAGLLLAALAVNMMMKGALAAMPAVEQAGVHLSWSSRGPNNMAGQDAAARTPRN</sequence>